<dbReference type="PANTHER" id="PTHR31672">
    <property type="entry name" value="BNACNNG10540D PROTEIN"/>
    <property type="match status" value="1"/>
</dbReference>
<organism evidence="3 4">
    <name type="scientific">Solanum verrucosum</name>
    <dbReference type="NCBI Taxonomy" id="315347"/>
    <lineage>
        <taxon>Eukaryota</taxon>
        <taxon>Viridiplantae</taxon>
        <taxon>Streptophyta</taxon>
        <taxon>Embryophyta</taxon>
        <taxon>Tracheophyta</taxon>
        <taxon>Spermatophyta</taxon>
        <taxon>Magnoliopsida</taxon>
        <taxon>eudicotyledons</taxon>
        <taxon>Gunneridae</taxon>
        <taxon>Pentapetalae</taxon>
        <taxon>asterids</taxon>
        <taxon>lamiids</taxon>
        <taxon>Solanales</taxon>
        <taxon>Solanaceae</taxon>
        <taxon>Solanoideae</taxon>
        <taxon>Solaneae</taxon>
        <taxon>Solanum</taxon>
    </lineage>
</organism>
<dbReference type="InterPro" id="IPR006527">
    <property type="entry name" value="F-box-assoc_dom_typ1"/>
</dbReference>
<dbReference type="InterPro" id="IPR017451">
    <property type="entry name" value="F-box-assoc_interact_dom"/>
</dbReference>
<feature type="compositionally biased region" description="Polar residues" evidence="1">
    <location>
        <begin position="18"/>
        <end position="29"/>
    </location>
</feature>
<dbReference type="SMART" id="SM00256">
    <property type="entry name" value="FBOX"/>
    <property type="match status" value="1"/>
</dbReference>
<feature type="domain" description="F-box" evidence="2">
    <location>
        <begin position="125"/>
        <end position="171"/>
    </location>
</feature>
<dbReference type="AlphaFoldDB" id="A0AAF0UL85"/>
<evidence type="ECO:0000313" key="4">
    <source>
        <dbReference type="Proteomes" id="UP001234989"/>
    </source>
</evidence>
<reference evidence="3" key="1">
    <citation type="submission" date="2023-08" db="EMBL/GenBank/DDBJ databases">
        <title>A de novo genome assembly of Solanum verrucosum Schlechtendal, a Mexican diploid species geographically isolated from the other diploid A-genome species in potato relatives.</title>
        <authorList>
            <person name="Hosaka K."/>
        </authorList>
    </citation>
    <scope>NUCLEOTIDE SEQUENCE</scope>
    <source>
        <tissue evidence="3">Young leaves</tissue>
    </source>
</reference>
<dbReference type="InterPro" id="IPR050796">
    <property type="entry name" value="SCF_F-box_component"/>
</dbReference>
<dbReference type="InterPro" id="IPR001810">
    <property type="entry name" value="F-box_dom"/>
</dbReference>
<accession>A0AAF0UL85</accession>
<sequence>MESLGDEAASRHPKRSNPRNPAQFPSVSSKDPVLPMANPLVELVTEILSQGDEVVSRHPKRSNPENPAHFPSVSSKDSVLPMPNLLVEFVTEILSHGDEVVSRYPKRSNPGNPAQCSFVSSKDSVLPMPNLPVELVTEILFRLPVKSLLQFRSVSKSWLSLISSPEFVKNHLLLSASNKDYTHYGVMFKVASSAIHVVTVCSLSSLLHHPVKEAIDLDYPGKYPKDHRYPRIVGSVNGLICLANSLFNGVQELFLWNPSTRKYNRLPNYRLHRPCGHCCLQEHRGKCNFGFGYNELQDDYKVVGIFPAYKSTQLCRFEVHIYSLRSNSWRRINDSAWEFLHVPGKLVNRKLYWLQNRGNISSIDLGNEKWTEIEKPFSFKEYGYFVLGVLGSDLSVLCNYKNFHADVWIMKDYEAKASWTKMLTIRADNDVLVDLASLPPRVATGVWNIFCILFGLSWVMPKNMRQAHLSWSLWKADKAIKKIWLMILPLMCGLRAIA</sequence>
<proteinExistence type="predicted"/>
<dbReference type="InterPro" id="IPR036047">
    <property type="entry name" value="F-box-like_dom_sf"/>
</dbReference>
<dbReference type="PANTHER" id="PTHR31672:SF13">
    <property type="entry name" value="F-BOX PROTEIN CPR30-LIKE"/>
    <property type="match status" value="1"/>
</dbReference>
<dbReference type="InterPro" id="IPR011043">
    <property type="entry name" value="Gal_Oxase/kelch_b-propeller"/>
</dbReference>
<name>A0AAF0UL85_SOLVR</name>
<dbReference type="Proteomes" id="UP001234989">
    <property type="component" value="Chromosome 9"/>
</dbReference>
<dbReference type="EMBL" id="CP133620">
    <property type="protein sequence ID" value="WMV47865.1"/>
    <property type="molecule type" value="Genomic_DNA"/>
</dbReference>
<dbReference type="SUPFAM" id="SSF50965">
    <property type="entry name" value="Galactose oxidase, central domain"/>
    <property type="match status" value="1"/>
</dbReference>
<protein>
    <recommendedName>
        <fullName evidence="2">F-box domain-containing protein</fullName>
    </recommendedName>
</protein>
<dbReference type="CDD" id="cd22157">
    <property type="entry name" value="F-box_AtFBW1-like"/>
    <property type="match status" value="1"/>
</dbReference>
<evidence type="ECO:0000259" key="2">
    <source>
        <dbReference type="PROSITE" id="PS50181"/>
    </source>
</evidence>
<dbReference type="Pfam" id="PF00646">
    <property type="entry name" value="F-box"/>
    <property type="match status" value="1"/>
</dbReference>
<dbReference type="SUPFAM" id="SSF81383">
    <property type="entry name" value="F-box domain"/>
    <property type="match status" value="1"/>
</dbReference>
<dbReference type="Gene3D" id="1.20.1280.50">
    <property type="match status" value="1"/>
</dbReference>
<dbReference type="NCBIfam" id="TIGR01640">
    <property type="entry name" value="F_box_assoc_1"/>
    <property type="match status" value="1"/>
</dbReference>
<feature type="region of interest" description="Disordered" evidence="1">
    <location>
        <begin position="1"/>
        <end position="33"/>
    </location>
</feature>
<dbReference type="Pfam" id="PF07734">
    <property type="entry name" value="FBA_1"/>
    <property type="match status" value="1"/>
</dbReference>
<gene>
    <name evidence="3" type="ORF">MTR67_041250</name>
</gene>
<feature type="region of interest" description="Disordered" evidence="1">
    <location>
        <begin position="54"/>
        <end position="76"/>
    </location>
</feature>
<evidence type="ECO:0000256" key="1">
    <source>
        <dbReference type="SAM" id="MobiDB-lite"/>
    </source>
</evidence>
<keyword evidence="4" id="KW-1185">Reference proteome</keyword>
<evidence type="ECO:0000313" key="3">
    <source>
        <dbReference type="EMBL" id="WMV47865.1"/>
    </source>
</evidence>
<dbReference type="PROSITE" id="PS50181">
    <property type="entry name" value="FBOX"/>
    <property type="match status" value="1"/>
</dbReference>